<comment type="subcellular location">
    <subcellularLocation>
        <location evidence="1">Membrane</location>
        <topology evidence="1">Multi-pass membrane protein</topology>
    </subcellularLocation>
</comment>
<dbReference type="AlphaFoldDB" id="A0AAD5U918"/>
<comment type="caution">
    <text evidence="6">The sequence shown here is derived from an EMBL/GenBank/DDBJ whole genome shotgun (WGS) entry which is preliminary data.</text>
</comment>
<name>A0AAD5U918_9FUNG</name>
<dbReference type="Pfam" id="PF03619">
    <property type="entry name" value="Solute_trans_a"/>
    <property type="match status" value="1"/>
</dbReference>
<dbReference type="InterPro" id="IPR005178">
    <property type="entry name" value="Ostalpha/TMEM184C"/>
</dbReference>
<feature type="transmembrane region" description="Helical" evidence="5">
    <location>
        <begin position="59"/>
        <end position="76"/>
    </location>
</feature>
<gene>
    <name evidence="6" type="ORF">HK103_003262</name>
</gene>
<keyword evidence="3 5" id="KW-1133">Transmembrane helix</keyword>
<feature type="transmembrane region" description="Helical" evidence="5">
    <location>
        <begin position="217"/>
        <end position="238"/>
    </location>
</feature>
<keyword evidence="4 5" id="KW-0472">Membrane</keyword>
<evidence type="ECO:0000256" key="5">
    <source>
        <dbReference type="SAM" id="Phobius"/>
    </source>
</evidence>
<proteinExistence type="predicted"/>
<feature type="transmembrane region" description="Helical" evidence="5">
    <location>
        <begin position="258"/>
        <end position="282"/>
    </location>
</feature>
<evidence type="ECO:0008006" key="8">
    <source>
        <dbReference type="Google" id="ProtNLM"/>
    </source>
</evidence>
<evidence type="ECO:0000313" key="6">
    <source>
        <dbReference type="EMBL" id="KAJ3250710.1"/>
    </source>
</evidence>
<dbReference type="EMBL" id="JADGKB010000230">
    <property type="protein sequence ID" value="KAJ3250710.1"/>
    <property type="molecule type" value="Genomic_DNA"/>
</dbReference>
<evidence type="ECO:0000256" key="4">
    <source>
        <dbReference type="ARBA" id="ARBA00023136"/>
    </source>
</evidence>
<feature type="transmembrane region" description="Helical" evidence="5">
    <location>
        <begin position="140"/>
        <end position="164"/>
    </location>
</feature>
<organism evidence="6 7">
    <name type="scientific">Boothiomyces macroporosus</name>
    <dbReference type="NCBI Taxonomy" id="261099"/>
    <lineage>
        <taxon>Eukaryota</taxon>
        <taxon>Fungi</taxon>
        <taxon>Fungi incertae sedis</taxon>
        <taxon>Chytridiomycota</taxon>
        <taxon>Chytridiomycota incertae sedis</taxon>
        <taxon>Chytridiomycetes</taxon>
        <taxon>Rhizophydiales</taxon>
        <taxon>Terramycetaceae</taxon>
        <taxon>Boothiomyces</taxon>
    </lineage>
</organism>
<evidence type="ECO:0000256" key="2">
    <source>
        <dbReference type="ARBA" id="ARBA00022692"/>
    </source>
</evidence>
<dbReference type="SMART" id="SM01417">
    <property type="entry name" value="Solute_trans_a"/>
    <property type="match status" value="1"/>
</dbReference>
<evidence type="ECO:0000256" key="3">
    <source>
        <dbReference type="ARBA" id="ARBA00022989"/>
    </source>
</evidence>
<sequence length="308" mass="35064">MPTCPTNTINDLLYKNTSWRIGLVVTAGCTLIACILSFKLLLNHWRNFNQPKIQIPQTRLIFMVPIYAIGSAITYYSPDLSVYMTLLTSCYEAFLIWNFFTLLTLYVSEVETELKAKLAQMERQRLPIFRCIEVSPGHPIFLAYCKAGVIQLVVVRLLLTVISLFAEWFGKFCESSSSPQFFHIYYQVFTTISLLIAMYALLTFYQTVHHEIKRAGTFSQFLAVKLAIFVQLLITIVVQLFVKTGKIVGNDIVTTNQYAILVTSVLICKEMLIVAIFHWWAFSATPFVITGSNTDTVKSFKSSLNFSD</sequence>
<keyword evidence="2 5" id="KW-0812">Transmembrane</keyword>
<dbReference type="Proteomes" id="UP001210925">
    <property type="component" value="Unassembled WGS sequence"/>
</dbReference>
<feature type="non-terminal residue" evidence="6">
    <location>
        <position position="308"/>
    </location>
</feature>
<reference evidence="6" key="1">
    <citation type="submission" date="2020-05" db="EMBL/GenBank/DDBJ databases">
        <title>Phylogenomic resolution of chytrid fungi.</title>
        <authorList>
            <person name="Stajich J.E."/>
            <person name="Amses K."/>
            <person name="Simmons R."/>
            <person name="Seto K."/>
            <person name="Myers J."/>
            <person name="Bonds A."/>
            <person name="Quandt C.A."/>
            <person name="Barry K."/>
            <person name="Liu P."/>
            <person name="Grigoriev I."/>
            <person name="Longcore J.E."/>
            <person name="James T.Y."/>
        </authorList>
    </citation>
    <scope>NUCLEOTIDE SEQUENCE</scope>
    <source>
        <strain evidence="6">PLAUS21</strain>
    </source>
</reference>
<protein>
    <recommendedName>
        <fullName evidence="8">Organic solute transporter Ostalpha-domain-containing protein</fullName>
    </recommendedName>
</protein>
<feature type="transmembrane region" description="Helical" evidence="5">
    <location>
        <begin position="19"/>
        <end position="38"/>
    </location>
</feature>
<evidence type="ECO:0000256" key="1">
    <source>
        <dbReference type="ARBA" id="ARBA00004141"/>
    </source>
</evidence>
<feature type="transmembrane region" description="Helical" evidence="5">
    <location>
        <begin position="184"/>
        <end position="205"/>
    </location>
</feature>
<evidence type="ECO:0000313" key="7">
    <source>
        <dbReference type="Proteomes" id="UP001210925"/>
    </source>
</evidence>
<dbReference type="GO" id="GO:0016020">
    <property type="term" value="C:membrane"/>
    <property type="evidence" value="ECO:0007669"/>
    <property type="project" value="UniProtKB-SubCell"/>
</dbReference>
<accession>A0AAD5U918</accession>
<keyword evidence="7" id="KW-1185">Reference proteome</keyword>
<dbReference type="PANTHER" id="PTHR23423">
    <property type="entry name" value="ORGANIC SOLUTE TRANSPORTER-RELATED"/>
    <property type="match status" value="1"/>
</dbReference>